<dbReference type="Proteomes" id="UP001299220">
    <property type="component" value="Unassembled WGS sequence"/>
</dbReference>
<evidence type="ECO:0000313" key="1">
    <source>
        <dbReference type="EMBL" id="MCF2651835.1"/>
    </source>
</evidence>
<proteinExistence type="predicted"/>
<name>A0ABS9CM17_9FIRM</name>
<dbReference type="Gene3D" id="3.30.420.280">
    <property type="match status" value="1"/>
</dbReference>
<accession>A0ABS9CM17</accession>
<evidence type="ECO:0000313" key="2">
    <source>
        <dbReference type="Proteomes" id="UP001299220"/>
    </source>
</evidence>
<organism evidence="1 2">
    <name type="scientific">Anaeromassilibacillus senegalensis</name>
    <dbReference type="NCBI Taxonomy" id="1673717"/>
    <lineage>
        <taxon>Bacteria</taxon>
        <taxon>Bacillati</taxon>
        <taxon>Bacillota</taxon>
        <taxon>Clostridia</taxon>
        <taxon>Eubacteriales</taxon>
        <taxon>Acutalibacteraceae</taxon>
        <taxon>Anaeromassilibacillus</taxon>
    </lineage>
</organism>
<dbReference type="Gene3D" id="3.40.50.300">
    <property type="entry name" value="P-loop containing nucleotide triphosphate hydrolases"/>
    <property type="match status" value="1"/>
</dbReference>
<sequence>MSFSPKQQEFLQNCNHRWNIKTGATRSGKTFLDYTVIPKRILKCRGDGLIVLLGNTKGTLERNILEPMRALWSPALVGQISSNNTVSIFGKKCYALGADKISQVSKLQGAAFEYCYGDEITTWHEDVFQMLKSRLSCANSRFDGTCNPDNPHHWFKKFLDSDADIYKQAYTIDDNPFLDPVFVENLKREYSGTVYYNRFILGEWAAAEGVIYRDFANSIASGGDLRFLWRGDAPQLMEVTIGVDFGGSGSKHAFVATGTLAGYSGAVILASRRIEPDTPQALERAFVDFCLSVFSGYGRIDHIYCDSAEQVLIRGMQIALRSSPLSWAADHMGNAAKIEINDRIRLVSILMGVGRFWYMPAAASARDALATALWSGKDPTKDERLDDGSTDVDTLDALEYSIERNYKRFLKARGHAI</sequence>
<protein>
    <submittedName>
        <fullName evidence="1">Terminase family protein</fullName>
    </submittedName>
</protein>
<keyword evidence="2" id="KW-1185">Reference proteome</keyword>
<gene>
    <name evidence="1" type="ORF">JQM67_04400</name>
</gene>
<dbReference type="EMBL" id="JAFBIT010000001">
    <property type="protein sequence ID" value="MCF2651835.1"/>
    <property type="molecule type" value="Genomic_DNA"/>
</dbReference>
<comment type="caution">
    <text evidence="1">The sequence shown here is derived from an EMBL/GenBank/DDBJ whole genome shotgun (WGS) entry which is preliminary data.</text>
</comment>
<dbReference type="InterPro" id="IPR027417">
    <property type="entry name" value="P-loop_NTPase"/>
</dbReference>
<dbReference type="Pfam" id="PF03237">
    <property type="entry name" value="Terminase_6N"/>
    <property type="match status" value="1"/>
</dbReference>
<reference evidence="1 2" key="1">
    <citation type="submission" date="2020-12" db="EMBL/GenBank/DDBJ databases">
        <title>Whole genome sequences of gut porcine anaerobes.</title>
        <authorList>
            <person name="Kubasova T."/>
            <person name="Jahodarova E."/>
            <person name="Rychlik I."/>
        </authorList>
    </citation>
    <scope>NUCLEOTIDE SEQUENCE [LARGE SCALE GENOMIC DNA]</scope>
    <source>
        <strain evidence="1 2">An867</strain>
    </source>
</reference>
<dbReference type="RefSeq" id="WP_235322839.1">
    <property type="nucleotide sequence ID" value="NZ_JAFBIT010000001.1"/>
</dbReference>